<dbReference type="EMBL" id="CP147711">
    <property type="protein sequence ID" value="WXC76354.1"/>
    <property type="molecule type" value="Genomic_DNA"/>
</dbReference>
<evidence type="ECO:0000313" key="2">
    <source>
        <dbReference type="Proteomes" id="UP001432046"/>
    </source>
</evidence>
<accession>A0ABZ2NPG4</accession>
<organism evidence="1 2">
    <name type="scientific">Bradyrhizobium septentrionale</name>
    <dbReference type="NCBI Taxonomy" id="1404411"/>
    <lineage>
        <taxon>Bacteria</taxon>
        <taxon>Pseudomonadati</taxon>
        <taxon>Pseudomonadota</taxon>
        <taxon>Alphaproteobacteria</taxon>
        <taxon>Hyphomicrobiales</taxon>
        <taxon>Nitrobacteraceae</taxon>
        <taxon>Bradyrhizobium</taxon>
    </lineage>
</organism>
<dbReference type="RefSeq" id="WP_338821421.1">
    <property type="nucleotide sequence ID" value="NZ_CP147708.1"/>
</dbReference>
<dbReference type="PROSITE" id="PS51318">
    <property type="entry name" value="TAT"/>
    <property type="match status" value="1"/>
</dbReference>
<dbReference type="InterPro" id="IPR006311">
    <property type="entry name" value="TAT_signal"/>
</dbReference>
<protein>
    <recommendedName>
        <fullName evidence="3">Twin-arginine translocation pathway signal</fullName>
    </recommendedName>
</protein>
<keyword evidence="2" id="KW-1185">Reference proteome</keyword>
<proteinExistence type="predicted"/>
<evidence type="ECO:0000313" key="1">
    <source>
        <dbReference type="EMBL" id="WXC76354.1"/>
    </source>
</evidence>
<dbReference type="Proteomes" id="UP001432046">
    <property type="component" value="Chromosome"/>
</dbReference>
<gene>
    <name evidence="1" type="ORF">WDK88_22840</name>
</gene>
<reference evidence="1" key="2">
    <citation type="submission" date="2024-03" db="EMBL/GenBank/DDBJ databases">
        <authorList>
            <person name="Bromfield E.S.P."/>
            <person name="Cloutier S."/>
        </authorList>
    </citation>
    <scope>NUCLEOTIDE SEQUENCE</scope>
    <source>
        <strain evidence="1">5S5</strain>
    </source>
</reference>
<evidence type="ECO:0008006" key="3">
    <source>
        <dbReference type="Google" id="ProtNLM"/>
    </source>
</evidence>
<name>A0ABZ2NPG4_9BRAD</name>
<reference evidence="1" key="1">
    <citation type="journal article" date="2021" name="Int. J. Syst. Evol. Microbiol.">
        <title>Bradyrhizobium septentrionale sp. nov. (sv. septentrionale) and Bradyrhizobium quebecense sp. nov. (sv. septentrionale) associated with legumes native to Canada possess rearranged symbiosis genes and numerous insertion sequences.</title>
        <authorList>
            <person name="Bromfield E.S.P."/>
            <person name="Cloutier S."/>
        </authorList>
    </citation>
    <scope>NUCLEOTIDE SEQUENCE</scope>
    <source>
        <strain evidence="1">5S5</strain>
    </source>
</reference>
<sequence>MSQAEINSTTSRRLFLAGAAAAAVVPSIGATAEPMPADAALVDAAACVLQLDEALEAFVDAHGDDDDYDERPEYQAMESQRAAHLDTLATVPAVGTAGLRAKARVMMFDHFARWEISWSLAEDLERVLA</sequence>